<name>F5L3R0_CALTT</name>
<dbReference type="OrthoDB" id="2643649at2"/>
<dbReference type="EMBL" id="CP082237">
    <property type="protein sequence ID" value="QZT35144.1"/>
    <property type="molecule type" value="Genomic_DNA"/>
</dbReference>
<keyword evidence="1" id="KW-0472">Membrane</keyword>
<evidence type="ECO:0000313" key="2">
    <source>
        <dbReference type="EMBL" id="EGL84018.1"/>
    </source>
</evidence>
<dbReference type="Proteomes" id="UP000825179">
    <property type="component" value="Chromosome"/>
</dbReference>
<keyword evidence="1" id="KW-1133">Transmembrane helix</keyword>
<gene>
    <name evidence="2" type="ORF">CathTA2_0421</name>
    <name evidence="3" type="ORF">HUR95_07985</name>
</gene>
<dbReference type="KEGG" id="cthu:HUR95_07985"/>
<evidence type="ECO:0000313" key="4">
    <source>
        <dbReference type="Proteomes" id="UP000010716"/>
    </source>
</evidence>
<dbReference type="AlphaFoldDB" id="F5L3R0"/>
<feature type="transmembrane region" description="Helical" evidence="1">
    <location>
        <begin position="40"/>
        <end position="61"/>
    </location>
</feature>
<dbReference type="RefSeq" id="WP_007502611.1">
    <property type="nucleotide sequence ID" value="NZ_AFCE01000055.1"/>
</dbReference>
<feature type="transmembrane region" description="Helical" evidence="1">
    <location>
        <begin position="7"/>
        <end position="28"/>
    </location>
</feature>
<dbReference type="eggNOG" id="ENOG5033G5J">
    <property type="taxonomic scope" value="Bacteria"/>
</dbReference>
<keyword evidence="5" id="KW-1185">Reference proteome</keyword>
<sequence length="70" mass="8287">MKRLDWVIAVMLVIIGLSCLTMSATWMLNPNSIRQYFFTFFHICFWAVLPVMITVVIYLILRFKDNTPDK</sequence>
<reference evidence="3 5" key="2">
    <citation type="journal article" date="2020" name="Extremophiles">
        <title>Genomic analysis of Caldalkalibacillus thermarum TA2.A1 reveals aerobic alkaliphilic metabolism and evolutionary hallmarks linking alkaliphilic bacteria and plant life.</title>
        <authorList>
            <person name="de Jong S.I."/>
            <person name="van den Broek M.A."/>
            <person name="Merkel A.Y."/>
            <person name="de la Torre Cortes P."/>
            <person name="Kalamorz F."/>
            <person name="Cook G.M."/>
            <person name="van Loosdrecht M.C.M."/>
            <person name="McMillan D.G.G."/>
        </authorList>
    </citation>
    <scope>NUCLEOTIDE SEQUENCE [LARGE SCALE GENOMIC DNA]</scope>
    <source>
        <strain evidence="3 5">TA2.A1</strain>
    </source>
</reference>
<evidence type="ECO:0000256" key="1">
    <source>
        <dbReference type="SAM" id="Phobius"/>
    </source>
</evidence>
<reference evidence="3" key="3">
    <citation type="submission" date="2021-08" db="EMBL/GenBank/DDBJ databases">
        <authorList>
            <person name="de Jong S."/>
            <person name="van den Broek M."/>
            <person name="Merkel A."/>
            <person name="de la Torre Cortes P."/>
            <person name="Kalamorz F."/>
            <person name="Cook G."/>
            <person name="van Loosdrecht M."/>
            <person name="McMillan D."/>
        </authorList>
    </citation>
    <scope>NUCLEOTIDE SEQUENCE</scope>
    <source>
        <strain evidence="3">TA2.A1</strain>
    </source>
</reference>
<dbReference type="Proteomes" id="UP000010716">
    <property type="component" value="Unassembled WGS sequence"/>
</dbReference>
<protein>
    <recommendedName>
        <fullName evidence="6">Lipoprotein</fullName>
    </recommendedName>
</protein>
<evidence type="ECO:0008006" key="6">
    <source>
        <dbReference type="Google" id="ProtNLM"/>
    </source>
</evidence>
<dbReference type="PROSITE" id="PS51257">
    <property type="entry name" value="PROKAR_LIPOPROTEIN"/>
    <property type="match status" value="1"/>
</dbReference>
<keyword evidence="1" id="KW-0812">Transmembrane</keyword>
<proteinExistence type="predicted"/>
<evidence type="ECO:0000313" key="3">
    <source>
        <dbReference type="EMBL" id="QZT35144.1"/>
    </source>
</evidence>
<organism evidence="2 4">
    <name type="scientific">Caldalkalibacillus thermarum (strain TA2.A1)</name>
    <dbReference type="NCBI Taxonomy" id="986075"/>
    <lineage>
        <taxon>Bacteria</taxon>
        <taxon>Bacillati</taxon>
        <taxon>Bacillota</taxon>
        <taxon>Bacilli</taxon>
        <taxon>Bacillales</taxon>
        <taxon>Bacillaceae</taxon>
        <taxon>Caldalkalibacillus</taxon>
    </lineage>
</organism>
<dbReference type="EMBL" id="AFCE01000055">
    <property type="protein sequence ID" value="EGL84018.1"/>
    <property type="molecule type" value="Genomic_DNA"/>
</dbReference>
<reference evidence="2 4" key="1">
    <citation type="journal article" date="2011" name="J. Bacteriol.">
        <title>Draft genome sequence of the thermoalkaliphilic Caldalkalibacillus thermarum strain TA2.A1.</title>
        <authorList>
            <person name="Kalamorz F."/>
            <person name="Keis S."/>
            <person name="McMillan D.G."/>
            <person name="Olsson K."/>
            <person name="Stanton J.A."/>
            <person name="Stockwell P."/>
            <person name="Black M.A."/>
            <person name="Klingeman D.M."/>
            <person name="Land M.L."/>
            <person name="Han C.S."/>
            <person name="Martin S.L."/>
            <person name="Becher S.A."/>
            <person name="Peddie C.J."/>
            <person name="Morgan H.W."/>
            <person name="Matthies D."/>
            <person name="Preiss L."/>
            <person name="Meier T."/>
            <person name="Brown S.D."/>
            <person name="Cook G.M."/>
        </authorList>
    </citation>
    <scope>NUCLEOTIDE SEQUENCE [LARGE SCALE GENOMIC DNA]</scope>
    <source>
        <strain evidence="2 4">TA2.A1</strain>
    </source>
</reference>
<evidence type="ECO:0000313" key="5">
    <source>
        <dbReference type="Proteomes" id="UP000825179"/>
    </source>
</evidence>
<accession>F5L3R0</accession>